<dbReference type="PANTHER" id="PTHR11795">
    <property type="entry name" value="BRANCHED-CHAIN AMINO ACID TRANSPORT SYSTEM PERMEASE PROTEIN LIVH"/>
    <property type="match status" value="1"/>
</dbReference>
<dbReference type="OrthoDB" id="9807115at2"/>
<keyword evidence="2" id="KW-0813">Transport</keyword>
<feature type="transmembrane region" description="Helical" evidence="9">
    <location>
        <begin position="58"/>
        <end position="80"/>
    </location>
</feature>
<feature type="transmembrane region" description="Helical" evidence="9">
    <location>
        <begin position="32"/>
        <end position="52"/>
    </location>
</feature>
<dbReference type="InterPro" id="IPR052157">
    <property type="entry name" value="BCAA_transport_permease"/>
</dbReference>
<evidence type="ECO:0000313" key="10">
    <source>
        <dbReference type="EMBL" id="PVE49114.1"/>
    </source>
</evidence>
<dbReference type="EMBL" id="QDDR01000001">
    <property type="protein sequence ID" value="PVE49114.1"/>
    <property type="molecule type" value="Genomic_DNA"/>
</dbReference>
<accession>A0A2T7UWT7</accession>
<evidence type="ECO:0000256" key="7">
    <source>
        <dbReference type="ARBA" id="ARBA00023136"/>
    </source>
</evidence>
<protein>
    <submittedName>
        <fullName evidence="10">Branched-chain amino acid ABC transporter permease</fullName>
    </submittedName>
</protein>
<keyword evidence="3" id="KW-1003">Cell membrane</keyword>
<dbReference type="GO" id="GO:0005886">
    <property type="term" value="C:plasma membrane"/>
    <property type="evidence" value="ECO:0007669"/>
    <property type="project" value="UniProtKB-SubCell"/>
</dbReference>
<dbReference type="PANTHER" id="PTHR11795:SF445">
    <property type="entry name" value="AMINO ACID ABC TRANSPORTER PERMEASE PROTEIN"/>
    <property type="match status" value="1"/>
</dbReference>
<evidence type="ECO:0000256" key="6">
    <source>
        <dbReference type="ARBA" id="ARBA00022989"/>
    </source>
</evidence>
<keyword evidence="6 9" id="KW-1133">Transmembrane helix</keyword>
<dbReference type="CDD" id="cd06582">
    <property type="entry name" value="TM_PBP1_LivH_like"/>
    <property type="match status" value="1"/>
</dbReference>
<keyword evidence="4 9" id="KW-0812">Transmembrane</keyword>
<evidence type="ECO:0000256" key="2">
    <source>
        <dbReference type="ARBA" id="ARBA00022448"/>
    </source>
</evidence>
<dbReference type="GO" id="GO:0006865">
    <property type="term" value="P:amino acid transport"/>
    <property type="evidence" value="ECO:0007669"/>
    <property type="project" value="UniProtKB-KW"/>
</dbReference>
<comment type="caution">
    <text evidence="10">The sequence shown here is derived from an EMBL/GenBank/DDBJ whole genome shotgun (WGS) entry which is preliminary data.</text>
</comment>
<dbReference type="InterPro" id="IPR001851">
    <property type="entry name" value="ABC_transp_permease"/>
</dbReference>
<comment type="similarity">
    <text evidence="8">Belongs to the binding-protein-dependent transport system permease family. LivHM subfamily.</text>
</comment>
<dbReference type="Pfam" id="PF02653">
    <property type="entry name" value="BPD_transp_2"/>
    <property type="match status" value="1"/>
</dbReference>
<dbReference type="GO" id="GO:0022857">
    <property type="term" value="F:transmembrane transporter activity"/>
    <property type="evidence" value="ECO:0007669"/>
    <property type="project" value="InterPro"/>
</dbReference>
<evidence type="ECO:0000256" key="1">
    <source>
        <dbReference type="ARBA" id="ARBA00004651"/>
    </source>
</evidence>
<feature type="transmembrane region" description="Helical" evidence="9">
    <location>
        <begin position="92"/>
        <end position="112"/>
    </location>
</feature>
<dbReference type="AlphaFoldDB" id="A0A2T7UWT7"/>
<sequence>MLLQQLLNGVVVGGVYALFAVGFNLVFGVQRLLNLAHGAVFMTGAFVAYYTVRAGGPLILGFVAAAVASGVLAMIIEVVCFRRLRKSGDAEFGAIISSMGAGMVIMTFWQWVSQTQVLRFPFDTVPVVIYRFWGLRVSLLQLMMAAAAIAIVLVMAWFIYRTAFGRQVRAVTDSERASMLVGINPNRIYNLTYFISGALAGAAGVLVGLAFNNINFTMGEPYLMFGFAIIILGGLGSIPGALMASLIFGMVQTLSIAYLPSGLTTAFIFSAMFLILLVRPNGLMGREEAGSLRGRR</sequence>
<organism evidence="10 11">
    <name type="scientific">Pararhodobacter aggregans</name>
    <dbReference type="NCBI Taxonomy" id="404875"/>
    <lineage>
        <taxon>Bacteria</taxon>
        <taxon>Pseudomonadati</taxon>
        <taxon>Pseudomonadota</taxon>
        <taxon>Alphaproteobacteria</taxon>
        <taxon>Rhodobacterales</taxon>
        <taxon>Paracoccaceae</taxon>
        <taxon>Pararhodobacter</taxon>
    </lineage>
</organism>
<evidence type="ECO:0000256" key="3">
    <source>
        <dbReference type="ARBA" id="ARBA00022475"/>
    </source>
</evidence>
<evidence type="ECO:0000256" key="8">
    <source>
        <dbReference type="ARBA" id="ARBA00037998"/>
    </source>
</evidence>
<evidence type="ECO:0000256" key="9">
    <source>
        <dbReference type="SAM" id="Phobius"/>
    </source>
</evidence>
<dbReference type="RefSeq" id="WP_107749617.1">
    <property type="nucleotide sequence ID" value="NZ_QBKF01000001.1"/>
</dbReference>
<feature type="transmembrane region" description="Helical" evidence="9">
    <location>
        <begin position="256"/>
        <end position="278"/>
    </location>
</feature>
<dbReference type="Proteomes" id="UP000244810">
    <property type="component" value="Unassembled WGS sequence"/>
</dbReference>
<feature type="transmembrane region" description="Helical" evidence="9">
    <location>
        <begin position="132"/>
        <end position="160"/>
    </location>
</feature>
<name>A0A2T7UWT7_9RHOB</name>
<feature type="transmembrane region" description="Helical" evidence="9">
    <location>
        <begin position="223"/>
        <end position="249"/>
    </location>
</feature>
<evidence type="ECO:0000313" key="11">
    <source>
        <dbReference type="Proteomes" id="UP000244810"/>
    </source>
</evidence>
<keyword evidence="7 9" id="KW-0472">Membrane</keyword>
<evidence type="ECO:0000256" key="5">
    <source>
        <dbReference type="ARBA" id="ARBA00022970"/>
    </source>
</evidence>
<gene>
    <name evidence="10" type="ORF">DDE23_01530</name>
</gene>
<comment type="subcellular location">
    <subcellularLocation>
        <location evidence="1">Cell membrane</location>
        <topology evidence="1">Multi-pass membrane protein</topology>
    </subcellularLocation>
</comment>
<evidence type="ECO:0000256" key="4">
    <source>
        <dbReference type="ARBA" id="ARBA00022692"/>
    </source>
</evidence>
<feature type="transmembrane region" description="Helical" evidence="9">
    <location>
        <begin position="6"/>
        <end position="27"/>
    </location>
</feature>
<keyword evidence="5" id="KW-0029">Amino-acid transport</keyword>
<proteinExistence type="inferred from homology"/>
<feature type="transmembrane region" description="Helical" evidence="9">
    <location>
        <begin position="188"/>
        <end position="211"/>
    </location>
</feature>
<reference evidence="10 11" key="1">
    <citation type="journal article" date="2011" name="Syst. Appl. Microbiol.">
        <title>Defluviimonas denitrificans gen. nov., sp. nov., and Pararhodobacter aggregans gen. nov., sp. nov., non-phototrophic Rhodobacteraceae from the biofilter of a marine aquaculture.</title>
        <authorList>
            <person name="Foesel B.U."/>
            <person name="Drake H.L."/>
            <person name="Schramm A."/>
        </authorList>
    </citation>
    <scope>NUCLEOTIDE SEQUENCE [LARGE SCALE GENOMIC DNA]</scope>
    <source>
        <strain evidence="10 11">D1-19</strain>
    </source>
</reference>
<keyword evidence="11" id="KW-1185">Reference proteome</keyword>